<comment type="caution">
    <text evidence="1">The sequence shown here is derived from an EMBL/GenBank/DDBJ whole genome shotgun (WGS) entry which is preliminary data.</text>
</comment>
<accession>J9FI45</accession>
<gene>
    <name evidence="1" type="ORF">EVA_22558</name>
</gene>
<proteinExistence type="predicted"/>
<protein>
    <submittedName>
        <fullName evidence="1">Thiol:disulfide interchange protein</fullName>
    </submittedName>
</protein>
<name>J9FI45_9ZZZZ</name>
<dbReference type="EMBL" id="AMCI01009535">
    <property type="protein sequence ID" value="EJW89337.1"/>
    <property type="molecule type" value="Genomic_DNA"/>
</dbReference>
<evidence type="ECO:0000313" key="1">
    <source>
        <dbReference type="EMBL" id="EJW89337.1"/>
    </source>
</evidence>
<sequence>MHNRPEELVLEVTAYADAGSWVRLDAGMVLHGCQTGKTYHLQRTEGFVLNEQVIMPDSACHSFTLYFDPLDARDQAVHWLETPQDTLFSGMAVRNLPRPEGTFACRLQGRIQSDQTCRRLLVLDALGNYGDNCRRSIPVRQQKFDYTFYTAEPQVVQLVKWEEWKDGAWYEHPFFVEEGINTFDLPDSSENLVIHKVTEANREWNTYQNLIRKMERETGVLSLYDEINQLTKEETYSAAALTLYNQLDSVFRVLEEQETAEAIERRYQLFERRNILRRNGEMFSPAYQALSKKVDVLNQSIEEKLYARIEQTPSWAGLYYLKGRIESYVQRRLIAYQRPYAIYRKKFAARWGQHPLGRYIEAIVASVNQMKVGQLYEDYQADDLQGNA</sequence>
<dbReference type="AlphaFoldDB" id="J9FI45"/>
<reference evidence="1" key="1">
    <citation type="journal article" date="2012" name="PLoS ONE">
        <title>Gene sets for utilization of primary and secondary nutrition supplies in the distal gut of endangered iberian lynx.</title>
        <authorList>
            <person name="Alcaide M."/>
            <person name="Messina E."/>
            <person name="Richter M."/>
            <person name="Bargiela R."/>
            <person name="Peplies J."/>
            <person name="Huws S.A."/>
            <person name="Newbold C.J."/>
            <person name="Golyshin P.N."/>
            <person name="Simon M.A."/>
            <person name="Lopez G."/>
            <person name="Yakimov M.M."/>
            <person name="Ferrer M."/>
        </authorList>
    </citation>
    <scope>NUCLEOTIDE SEQUENCE</scope>
</reference>
<feature type="non-terminal residue" evidence="1">
    <location>
        <position position="388"/>
    </location>
</feature>
<organism evidence="1">
    <name type="scientific">gut metagenome</name>
    <dbReference type="NCBI Taxonomy" id="749906"/>
    <lineage>
        <taxon>unclassified sequences</taxon>
        <taxon>metagenomes</taxon>
        <taxon>organismal metagenomes</taxon>
    </lineage>
</organism>